<keyword evidence="3" id="KW-1185">Reference proteome</keyword>
<dbReference type="EMBL" id="VRYY01000472">
    <property type="protein sequence ID" value="MBG3878113.1"/>
    <property type="molecule type" value="Genomic_DNA"/>
</dbReference>
<organism evidence="2 3">
    <name type="scientific">Nitratidesulfovibrio oxamicus</name>
    <dbReference type="NCBI Taxonomy" id="32016"/>
    <lineage>
        <taxon>Bacteria</taxon>
        <taxon>Pseudomonadati</taxon>
        <taxon>Thermodesulfobacteriota</taxon>
        <taxon>Desulfovibrionia</taxon>
        <taxon>Desulfovibrionales</taxon>
        <taxon>Desulfovibrionaceae</taxon>
        <taxon>Nitratidesulfovibrio</taxon>
    </lineage>
</organism>
<evidence type="ECO:0000256" key="1">
    <source>
        <dbReference type="SAM" id="Coils"/>
    </source>
</evidence>
<dbReference type="Proteomes" id="UP001194469">
    <property type="component" value="Unassembled WGS sequence"/>
</dbReference>
<comment type="caution">
    <text evidence="2">The sequence shown here is derived from an EMBL/GenBank/DDBJ whole genome shotgun (WGS) entry which is preliminary data.</text>
</comment>
<proteinExistence type="predicted"/>
<evidence type="ECO:0000313" key="2">
    <source>
        <dbReference type="EMBL" id="MBG3878113.1"/>
    </source>
</evidence>
<evidence type="ECO:0000313" key="3">
    <source>
        <dbReference type="Proteomes" id="UP001194469"/>
    </source>
</evidence>
<gene>
    <name evidence="2" type="ORF">FVW20_14120</name>
</gene>
<protein>
    <submittedName>
        <fullName evidence="2">Uncharacterized protein</fullName>
    </submittedName>
</protein>
<name>A0ABS0J8P8_9BACT</name>
<dbReference type="RefSeq" id="WP_012613069.1">
    <property type="nucleotide sequence ID" value="NZ_VRYY01000472.1"/>
</dbReference>
<keyword evidence="1" id="KW-0175">Coiled coil</keyword>
<reference evidence="2 3" key="1">
    <citation type="submission" date="2019-08" db="EMBL/GenBank/DDBJ databases">
        <authorList>
            <person name="Luo N."/>
        </authorList>
    </citation>
    <scope>NUCLEOTIDE SEQUENCE [LARGE SCALE GENOMIC DNA]</scope>
    <source>
        <strain evidence="2 3">NCIMB 9442</strain>
    </source>
</reference>
<feature type="coiled-coil region" evidence="1">
    <location>
        <begin position="8"/>
        <end position="61"/>
    </location>
</feature>
<accession>A0ABS0J8P8</accession>
<sequence>MEDEAGYLAMLERQMDEAMARLADTCRDEPGCAAPEGSGAKKAARAACEQAEEAARSTYEQEWAKVWGVVRQRRHKGGR</sequence>